<name>A0ACC2DAA4_DIPCM</name>
<evidence type="ECO:0000313" key="1">
    <source>
        <dbReference type="EMBL" id="KAJ7551136.1"/>
    </source>
</evidence>
<gene>
    <name evidence="1" type="ORF">O6H91_06G000300</name>
</gene>
<reference evidence="2" key="1">
    <citation type="journal article" date="2024" name="Proc. Natl. Acad. Sci. U.S.A.">
        <title>Extraordinary preservation of gene collinearity over three hundred million years revealed in homosporous lycophytes.</title>
        <authorList>
            <person name="Li C."/>
            <person name="Wickell D."/>
            <person name="Kuo L.Y."/>
            <person name="Chen X."/>
            <person name="Nie B."/>
            <person name="Liao X."/>
            <person name="Peng D."/>
            <person name="Ji J."/>
            <person name="Jenkins J."/>
            <person name="Williams M."/>
            <person name="Shu S."/>
            <person name="Plott C."/>
            <person name="Barry K."/>
            <person name="Rajasekar S."/>
            <person name="Grimwood J."/>
            <person name="Han X."/>
            <person name="Sun S."/>
            <person name="Hou Z."/>
            <person name="He W."/>
            <person name="Dai G."/>
            <person name="Sun C."/>
            <person name="Schmutz J."/>
            <person name="Leebens-Mack J.H."/>
            <person name="Li F.W."/>
            <person name="Wang L."/>
        </authorList>
    </citation>
    <scope>NUCLEOTIDE SEQUENCE [LARGE SCALE GENOMIC DNA]</scope>
    <source>
        <strain evidence="2">cv. PW_Plant_1</strain>
    </source>
</reference>
<evidence type="ECO:0000313" key="2">
    <source>
        <dbReference type="Proteomes" id="UP001162992"/>
    </source>
</evidence>
<comment type="caution">
    <text evidence="1">The sequence shown here is derived from an EMBL/GenBank/DDBJ whole genome shotgun (WGS) entry which is preliminary data.</text>
</comment>
<organism evidence="1 2">
    <name type="scientific">Diphasiastrum complanatum</name>
    <name type="common">Issler's clubmoss</name>
    <name type="synonym">Lycopodium complanatum</name>
    <dbReference type="NCBI Taxonomy" id="34168"/>
    <lineage>
        <taxon>Eukaryota</taxon>
        <taxon>Viridiplantae</taxon>
        <taxon>Streptophyta</taxon>
        <taxon>Embryophyta</taxon>
        <taxon>Tracheophyta</taxon>
        <taxon>Lycopodiopsida</taxon>
        <taxon>Lycopodiales</taxon>
        <taxon>Lycopodiaceae</taxon>
        <taxon>Lycopodioideae</taxon>
        <taxon>Diphasiastrum</taxon>
    </lineage>
</organism>
<dbReference type="Proteomes" id="UP001162992">
    <property type="component" value="Chromosome 6"/>
</dbReference>
<sequence>MYSVHMWLLLVAAGSGYLVRCWQRVQRAKSSDCGAHVSDDKFRELSSDIPCPFQSESSQCLSSTESETVERIGRCDNESLHGDAAIVYEIVAERKHNLSNKDKARKKYHDHNSFLRWSLGKNLRYSGGNFKLAWRGKNGGQNCDKDFQKDNREKGWKALRQTTERIQNVSKEPSISANTPLSSDFLNGGNQGEFRSCASLQASNIKLLKISDVSGSKCFKETSETESHEKYVKDSPSQIFTIERNLSSQTAVTSADDQNEEVFLCSIALPNARAVNEIKGMTKDEHHLRFSAKSEPLDRLSSTLTQEILHATKESELIVAGEDRLQLPFFPARSSTNVTTLNFQKDIYGDGFNWKKRKSLSQINVDILRREAFAMESNMGYFPKFKCLEGIGSFPFHSESIRMDSCRKSSSRNARSFSKSSRSQQFIRRSSSPCISSKPFSSSEKICRAHSSVQLFHHKARIPGFLNLHADPEHQCQYAYCDELRNTIRVSNAVFTSMNNILGSVWPRNGSTITDLAGNLRPFCQPCSSSAANVELQRVGTHSFLVTNKKRKISKGIARSASRDFQEVEDNVEVPAQALMEALLFSFGVGVGVLHLLCANNGNHGNLVPQQISLIQTGNGFLPEKSHHLEGAEENQCLDLREKQDLEAGHRHEFLRSTDSFACPTEVFSQQGDGGKSVSCEFELEAQTQGCMNELEAEFQAELDMMKQSLIDISTCMQAGEFSDISKRELHCMGGARSAELSNGHIKVVNGETGTASSQVAQRYQAVSPRELDRRLRIVLQTRQEERISELEAEVTALKQELNAKEQEFQSYKDRVCQLTLLSTASNLSREPDSNEIIVCEKKTMDTQLNRPPFSNHFHGNMALGVLSDESQLVHLQQKSLSGQDSMEDKISKHMRIAFGKRGEELTQVLPGTFQGEDSRLRIHSGNPANDIRTVCHSRLQESVVVNMKANSEEATSSTYCVLDNSSNYSSKCGYSTVISDSICGDSLRDTAIFRVSEQTEVDKCERQETYIQMMGVKDNSTEWRYLETSKKKMVSETDKLCVPISDIYDRNDRFTIVRKGSKALIHPENSQVYTDHSENERATCVPAVCVEEEFYQTRRKNGKADAPASTPVGSSHRSKQVMFEVCKELGKEDLPLYSLEGETESFPVIREFGNFLEPLSQSICHSKSHAFGEDNSASDSEESLGEELIKQIVQKTRSGSSLLKDAQMILNMLENDDRCQYY</sequence>
<dbReference type="EMBL" id="CM055097">
    <property type="protein sequence ID" value="KAJ7551136.1"/>
    <property type="molecule type" value="Genomic_DNA"/>
</dbReference>
<keyword evidence="2" id="KW-1185">Reference proteome</keyword>
<proteinExistence type="predicted"/>
<accession>A0ACC2DAA4</accession>
<protein>
    <submittedName>
        <fullName evidence="1">Uncharacterized protein</fullName>
    </submittedName>
</protein>